<evidence type="ECO:0000256" key="7">
    <source>
        <dbReference type="ARBA" id="ARBA00023242"/>
    </source>
</evidence>
<dbReference type="Gene3D" id="3.90.120.10">
    <property type="entry name" value="DNA Methylase, subunit A, domain 2"/>
    <property type="match status" value="1"/>
</dbReference>
<dbReference type="Pfam" id="PF12047">
    <property type="entry name" value="DNMT1-RFD"/>
    <property type="match status" value="1"/>
</dbReference>
<evidence type="ECO:0000256" key="12">
    <source>
        <dbReference type="SAM" id="MobiDB-lite"/>
    </source>
</evidence>
<dbReference type="InterPro" id="IPR050390">
    <property type="entry name" value="C5-Methyltransferase"/>
</dbReference>
<dbReference type="PIRSF" id="PIRSF037404">
    <property type="entry name" value="DNMT1"/>
    <property type="match status" value="1"/>
</dbReference>
<dbReference type="GO" id="GO:0044027">
    <property type="term" value="P:negative regulation of gene expression via chromosomal CpG island methylation"/>
    <property type="evidence" value="ECO:0007669"/>
    <property type="project" value="TreeGrafter"/>
</dbReference>
<dbReference type="GO" id="GO:0006346">
    <property type="term" value="P:DNA methylation-dependent constitutive heterochromatin formation"/>
    <property type="evidence" value="ECO:0007669"/>
    <property type="project" value="InterPro"/>
</dbReference>
<dbReference type="PANTHER" id="PTHR10629:SF52">
    <property type="entry name" value="DNA (CYTOSINE-5)-METHYLTRANSFERASE 1"/>
    <property type="match status" value="1"/>
</dbReference>
<dbReference type="GO" id="GO:0003682">
    <property type="term" value="F:chromatin binding"/>
    <property type="evidence" value="ECO:0007669"/>
    <property type="project" value="InterPro"/>
</dbReference>
<comment type="similarity">
    <text evidence="9 10">Belongs to the class I-like SAM-binding methyltransferase superfamily. C5-methyltransferase family.</text>
</comment>
<keyword evidence="4 9" id="KW-0949">S-adenosyl-L-methionine</keyword>
<dbReference type="STRING" id="5364.A0A5C3NDR1"/>
<evidence type="ECO:0000256" key="10">
    <source>
        <dbReference type="RuleBase" id="RU000416"/>
    </source>
</evidence>
<protein>
    <recommendedName>
        <fullName evidence="11">Cytosine-specific methyltransferase</fullName>
        <ecNumber evidence="11">2.1.1.37</ecNumber>
    </recommendedName>
</protein>
<dbReference type="NCBIfam" id="TIGR00675">
    <property type="entry name" value="dcm"/>
    <property type="match status" value="1"/>
</dbReference>
<evidence type="ECO:0000256" key="4">
    <source>
        <dbReference type="ARBA" id="ARBA00022691"/>
    </source>
</evidence>
<dbReference type="InterPro" id="IPR001025">
    <property type="entry name" value="BAH_dom"/>
</dbReference>
<proteinExistence type="inferred from homology"/>
<evidence type="ECO:0000259" key="13">
    <source>
        <dbReference type="PROSITE" id="PS51038"/>
    </source>
</evidence>
<gene>
    <name evidence="14" type="ORF">OE88DRAFT_1673650</name>
</gene>
<keyword evidence="2 9" id="KW-0489">Methyltransferase</keyword>
<dbReference type="GO" id="GO:0003886">
    <property type="term" value="F:DNA (cytosine-5-)-methyltransferase activity"/>
    <property type="evidence" value="ECO:0007669"/>
    <property type="project" value="UniProtKB-EC"/>
</dbReference>
<dbReference type="Proteomes" id="UP000305948">
    <property type="component" value="Unassembled WGS sequence"/>
</dbReference>
<comment type="subcellular location">
    <subcellularLocation>
        <location evidence="1">Nucleus</location>
    </subcellularLocation>
</comment>
<dbReference type="OrthoDB" id="5376140at2759"/>
<dbReference type="GO" id="GO:0005634">
    <property type="term" value="C:nucleus"/>
    <property type="evidence" value="ECO:0007669"/>
    <property type="project" value="UniProtKB-SubCell"/>
</dbReference>
<feature type="domain" description="BAH" evidence="13">
    <location>
        <begin position="580"/>
        <end position="702"/>
    </location>
</feature>
<evidence type="ECO:0000256" key="9">
    <source>
        <dbReference type="PROSITE-ProRule" id="PRU01016"/>
    </source>
</evidence>
<keyword evidence="3 9" id="KW-0808">Transferase</keyword>
<dbReference type="PROSITE" id="PS00094">
    <property type="entry name" value="C5_MTASE_1"/>
    <property type="match status" value="1"/>
</dbReference>
<evidence type="ECO:0000256" key="5">
    <source>
        <dbReference type="ARBA" id="ARBA00022737"/>
    </source>
</evidence>
<dbReference type="EC" id="2.1.1.37" evidence="11"/>
<dbReference type="InterPro" id="IPR018117">
    <property type="entry name" value="C5_DNA_meth_AS"/>
</dbReference>
<sequence>MASDSKTRRRRTEPSDDGYSEIAPSARKKAKGSTRVPSSLRDTATGMEQEMAAVQLGCSSASPAARTGLPSSGPSSSVRRLSEPNLSDPTRQPAYEVREDELEEAPDLQLIGEVTPDSQEDFPDIPVRLLSEFCIYEADSGQLVHIERLLLLNKQTCCTRYGASGIVQPYIEDGFDDDEDSAELELEEQHLKLSDIIDFNVYDVKHGILDDKVYIRTAYAWYILEIPSDKYKAYYTDFYVKHHIVCLVVSIALLDPETTLQGFLKALHSGDFAKFDPLYHSIVGRRLLYEDWQLEDNRSYLLSSLLDLREDHGLKMKLSTSPLFRSCTGTTPESLVLDPSPAAGSKHKPQLHQNDERTVVTPAVHHIVKDQFLQPFKVVGHFLAPEPMPPIEQEPSKEHYGNPEVISWVKSDCQSVRMDGVTYSVDDIVAVIPGGDGDSARASHAQAPSTHSKNVLVNEFWFAQIVYFIPSQKPGLFHARWMEHSSKTVLEELENPSILFYSSYECKDLKLSCIYSKVHAHHLRPGQDEPFLQDNSQFYYSHVWDRHKSSFTYLSPLKVDPSSCASCGMESLNDQAPDHQQFHKQDFIYLFPSTTTEDSVEPYLIAQITELRQSNLIIQPYSRFNDVLSQLSIQSAFPDERRLVLAGEIMQIPRSQVAGRCYVIHADLLDSQALEEGWLAKNDHFLVAHAVKSGALMDIHPDDFHVCPQCHEAELLEVKQCQSLLSRNQPLQALELFSGAGGLSVGLNSTPYIQTRWAVELSETAAATYQENHPETAVYCTSTNQLLEATIVAHERNKDAIFPSLHGEERMPRPSEVDFIYGGPPCQSFSGANYNKRPNDPRSALIANFMAWVDYYKPMYFLIENVVGILSHRLKAEKVNNRITGGIEMGMVKFIMRAATSLGYQVHCKVLQAAQYGSPQGRERVIFLGSRGLIPLPEFPLPTHCFPKRVMQRKTVTGNPITGVDRHPDQPNIRSAPFPQVTINDAIGDLPSFDWINPAQIRKPGPDEMAQVEARFVQGIAQCLAHDASHGEYSGFPSAVHYASKAMNDYQYWMRGAGKAEKVQGHYTRLFTPAVVERVVNIPLRADADHEDLPDCLKGTKTMQSGDAKKLKGLYSRLNGNGHFATALTTVSPTAKPGGKVLHPSQKRILTVRECARGQGFPDDYVFKTNGKTGTAKVEDQLRQIGNAVPVPLARALGKVIGNSMLQVWAEHEREGSPQV</sequence>
<dbReference type="InterPro" id="IPR022702">
    <property type="entry name" value="Cytosine_MeTrfase1_RFD"/>
</dbReference>
<dbReference type="EMBL" id="ML213505">
    <property type="protein sequence ID" value="TFK54606.1"/>
    <property type="molecule type" value="Genomic_DNA"/>
</dbReference>
<evidence type="ECO:0000256" key="1">
    <source>
        <dbReference type="ARBA" id="ARBA00004123"/>
    </source>
</evidence>
<dbReference type="PROSITE" id="PS51038">
    <property type="entry name" value="BAH"/>
    <property type="match status" value="1"/>
</dbReference>
<keyword evidence="5" id="KW-0677">Repeat</keyword>
<evidence type="ECO:0000256" key="2">
    <source>
        <dbReference type="ARBA" id="ARBA00022603"/>
    </source>
</evidence>
<accession>A0A5C3NDR1</accession>
<organism evidence="14 15">
    <name type="scientific">Heliocybe sulcata</name>
    <dbReference type="NCBI Taxonomy" id="5364"/>
    <lineage>
        <taxon>Eukaryota</taxon>
        <taxon>Fungi</taxon>
        <taxon>Dikarya</taxon>
        <taxon>Basidiomycota</taxon>
        <taxon>Agaricomycotina</taxon>
        <taxon>Agaricomycetes</taxon>
        <taxon>Gloeophyllales</taxon>
        <taxon>Gloeophyllaceae</taxon>
        <taxon>Heliocybe</taxon>
    </lineage>
</organism>
<dbReference type="AlphaFoldDB" id="A0A5C3NDR1"/>
<evidence type="ECO:0000256" key="3">
    <source>
        <dbReference type="ARBA" id="ARBA00022679"/>
    </source>
</evidence>
<dbReference type="SUPFAM" id="SSF53335">
    <property type="entry name" value="S-adenosyl-L-methionine-dependent methyltransferases"/>
    <property type="match status" value="1"/>
</dbReference>
<name>A0A5C3NDR1_9AGAM</name>
<dbReference type="PRINTS" id="PR00105">
    <property type="entry name" value="C5METTRFRASE"/>
</dbReference>
<evidence type="ECO:0000256" key="6">
    <source>
        <dbReference type="ARBA" id="ARBA00023125"/>
    </source>
</evidence>
<dbReference type="PROSITE" id="PS00095">
    <property type="entry name" value="C5_MTASE_2"/>
    <property type="match status" value="1"/>
</dbReference>
<dbReference type="InterPro" id="IPR031303">
    <property type="entry name" value="C5_meth_CS"/>
</dbReference>
<evidence type="ECO:0000313" key="14">
    <source>
        <dbReference type="EMBL" id="TFK54606.1"/>
    </source>
</evidence>
<reference evidence="14 15" key="1">
    <citation type="journal article" date="2019" name="Nat. Ecol. Evol.">
        <title>Megaphylogeny resolves global patterns of mushroom evolution.</title>
        <authorList>
            <person name="Varga T."/>
            <person name="Krizsan K."/>
            <person name="Foldi C."/>
            <person name="Dima B."/>
            <person name="Sanchez-Garcia M."/>
            <person name="Sanchez-Ramirez S."/>
            <person name="Szollosi G.J."/>
            <person name="Szarkandi J.G."/>
            <person name="Papp V."/>
            <person name="Albert L."/>
            <person name="Andreopoulos W."/>
            <person name="Angelini C."/>
            <person name="Antonin V."/>
            <person name="Barry K.W."/>
            <person name="Bougher N.L."/>
            <person name="Buchanan P."/>
            <person name="Buyck B."/>
            <person name="Bense V."/>
            <person name="Catcheside P."/>
            <person name="Chovatia M."/>
            <person name="Cooper J."/>
            <person name="Damon W."/>
            <person name="Desjardin D."/>
            <person name="Finy P."/>
            <person name="Geml J."/>
            <person name="Haridas S."/>
            <person name="Hughes K."/>
            <person name="Justo A."/>
            <person name="Karasinski D."/>
            <person name="Kautmanova I."/>
            <person name="Kiss B."/>
            <person name="Kocsube S."/>
            <person name="Kotiranta H."/>
            <person name="LaButti K.M."/>
            <person name="Lechner B.E."/>
            <person name="Liimatainen K."/>
            <person name="Lipzen A."/>
            <person name="Lukacs Z."/>
            <person name="Mihaltcheva S."/>
            <person name="Morgado L.N."/>
            <person name="Niskanen T."/>
            <person name="Noordeloos M.E."/>
            <person name="Ohm R.A."/>
            <person name="Ortiz-Santana B."/>
            <person name="Ovrebo C."/>
            <person name="Racz N."/>
            <person name="Riley R."/>
            <person name="Savchenko A."/>
            <person name="Shiryaev A."/>
            <person name="Soop K."/>
            <person name="Spirin V."/>
            <person name="Szebenyi C."/>
            <person name="Tomsovsky M."/>
            <person name="Tulloss R.E."/>
            <person name="Uehling J."/>
            <person name="Grigoriev I.V."/>
            <person name="Vagvolgyi C."/>
            <person name="Papp T."/>
            <person name="Martin F.M."/>
            <person name="Miettinen O."/>
            <person name="Hibbett D.S."/>
            <person name="Nagy L.G."/>
        </authorList>
    </citation>
    <scope>NUCLEOTIDE SEQUENCE [LARGE SCALE GENOMIC DNA]</scope>
    <source>
        <strain evidence="14 15">OMC1185</strain>
    </source>
</reference>
<keyword evidence="7" id="KW-0539">Nucleus</keyword>
<comment type="catalytic activity">
    <reaction evidence="11">
        <text>a 2'-deoxycytidine in DNA + S-adenosyl-L-methionine = a 5-methyl-2'-deoxycytidine in DNA + S-adenosyl-L-homocysteine + H(+)</text>
        <dbReference type="Rhea" id="RHEA:13681"/>
        <dbReference type="Rhea" id="RHEA-COMP:11369"/>
        <dbReference type="Rhea" id="RHEA-COMP:11370"/>
        <dbReference type="ChEBI" id="CHEBI:15378"/>
        <dbReference type="ChEBI" id="CHEBI:57856"/>
        <dbReference type="ChEBI" id="CHEBI:59789"/>
        <dbReference type="ChEBI" id="CHEBI:85452"/>
        <dbReference type="ChEBI" id="CHEBI:85454"/>
        <dbReference type="EC" id="2.1.1.37"/>
    </reaction>
</comment>
<keyword evidence="15" id="KW-1185">Reference proteome</keyword>
<evidence type="ECO:0000313" key="15">
    <source>
        <dbReference type="Proteomes" id="UP000305948"/>
    </source>
</evidence>
<dbReference type="PANTHER" id="PTHR10629">
    <property type="entry name" value="CYTOSINE-SPECIFIC METHYLTRANSFERASE"/>
    <property type="match status" value="1"/>
</dbReference>
<dbReference type="InterPro" id="IPR001525">
    <property type="entry name" value="C5_MeTfrase"/>
</dbReference>
<evidence type="ECO:0000256" key="8">
    <source>
        <dbReference type="PIRSR" id="PIRSR037404-1"/>
    </source>
</evidence>
<dbReference type="InterPro" id="IPR043151">
    <property type="entry name" value="BAH_sf"/>
</dbReference>
<feature type="region of interest" description="Disordered" evidence="12">
    <location>
        <begin position="958"/>
        <end position="977"/>
    </location>
</feature>
<dbReference type="Pfam" id="PF00145">
    <property type="entry name" value="DNA_methylase"/>
    <property type="match status" value="1"/>
</dbReference>
<feature type="region of interest" description="Disordered" evidence="12">
    <location>
        <begin position="1"/>
        <end position="93"/>
    </location>
</feature>
<feature type="active site" evidence="8 9">
    <location>
        <position position="826"/>
    </location>
</feature>
<dbReference type="GO" id="GO:0003677">
    <property type="term" value="F:DNA binding"/>
    <property type="evidence" value="ECO:0007669"/>
    <property type="project" value="UniProtKB-KW"/>
</dbReference>
<keyword evidence="6" id="KW-0238">DNA-binding</keyword>
<dbReference type="Gene3D" id="3.40.50.150">
    <property type="entry name" value="Vaccinia Virus protein VP39"/>
    <property type="match status" value="1"/>
</dbReference>
<dbReference type="InterPro" id="IPR029063">
    <property type="entry name" value="SAM-dependent_MTases_sf"/>
</dbReference>
<dbReference type="Gene3D" id="2.30.30.490">
    <property type="match status" value="2"/>
</dbReference>
<dbReference type="PROSITE" id="PS51679">
    <property type="entry name" value="SAM_MT_C5"/>
    <property type="match status" value="1"/>
</dbReference>
<dbReference type="GO" id="GO:0032259">
    <property type="term" value="P:methylation"/>
    <property type="evidence" value="ECO:0007669"/>
    <property type="project" value="UniProtKB-KW"/>
</dbReference>
<evidence type="ECO:0000256" key="11">
    <source>
        <dbReference type="RuleBase" id="RU000417"/>
    </source>
</evidence>
<feature type="compositionally biased region" description="Low complexity" evidence="12">
    <location>
        <begin position="68"/>
        <end position="79"/>
    </location>
</feature>